<feature type="region of interest" description="Disordered" evidence="1">
    <location>
        <begin position="151"/>
        <end position="184"/>
    </location>
</feature>
<feature type="region of interest" description="Disordered" evidence="1">
    <location>
        <begin position="22"/>
        <end position="45"/>
    </location>
</feature>
<protein>
    <submittedName>
        <fullName evidence="2">Uncharacterized protein</fullName>
    </submittedName>
</protein>
<proteinExistence type="predicted"/>
<evidence type="ECO:0000313" key="2">
    <source>
        <dbReference type="EMBL" id="MXU95790.1"/>
    </source>
</evidence>
<reference evidence="2" key="1">
    <citation type="submission" date="2019-12" db="EMBL/GenBank/DDBJ databases">
        <title>An insight into the sialome of adult female Ixodes ricinus ticks feeding for 6 days.</title>
        <authorList>
            <person name="Perner J."/>
            <person name="Ribeiro J.M.C."/>
        </authorList>
    </citation>
    <scope>NUCLEOTIDE SEQUENCE</scope>
    <source>
        <strain evidence="2">Semi-engorged</strain>
        <tissue evidence="2">Salivary glands</tissue>
    </source>
</reference>
<accession>A0A6B0V0L5</accession>
<dbReference type="EMBL" id="GIFC01013707">
    <property type="protein sequence ID" value="MXU95790.1"/>
    <property type="molecule type" value="Transcribed_RNA"/>
</dbReference>
<dbReference type="AlphaFoldDB" id="A0A6B0V0L5"/>
<organism evidence="2">
    <name type="scientific">Ixodes ricinus</name>
    <name type="common">Common tick</name>
    <name type="synonym">Acarus ricinus</name>
    <dbReference type="NCBI Taxonomy" id="34613"/>
    <lineage>
        <taxon>Eukaryota</taxon>
        <taxon>Metazoa</taxon>
        <taxon>Ecdysozoa</taxon>
        <taxon>Arthropoda</taxon>
        <taxon>Chelicerata</taxon>
        <taxon>Arachnida</taxon>
        <taxon>Acari</taxon>
        <taxon>Parasitiformes</taxon>
        <taxon>Ixodida</taxon>
        <taxon>Ixodoidea</taxon>
        <taxon>Ixodidae</taxon>
        <taxon>Ixodinae</taxon>
        <taxon>Ixodes</taxon>
    </lineage>
</organism>
<sequence>MSRRNRLVPVVQQSHWYRAVQSGAPISDPGGVQREVRQRTGSSRRRYQTRYTHTARTSTVSSVHRTHTQHAQAQYPVSSASGSSGGQVVSDELSEYCHQAHQHQAHPDAEPKCNGSAASYILYEDSKPRSGSIHPGQQWARQYPCARNANVAAGRAPADSPTRAEKNRNSRTAPDEGAGAENARWQRLRSGCACP</sequence>
<name>A0A6B0V0L5_IXORI</name>
<evidence type="ECO:0000256" key="1">
    <source>
        <dbReference type="SAM" id="MobiDB-lite"/>
    </source>
</evidence>